<dbReference type="Gene3D" id="2.60.40.10">
    <property type="entry name" value="Immunoglobulins"/>
    <property type="match status" value="1"/>
</dbReference>
<keyword evidence="5" id="KW-1185">Reference proteome</keyword>
<comment type="caution">
    <text evidence="4">The sequence shown here is derived from an EMBL/GenBank/DDBJ whole genome shotgun (WGS) entry which is preliminary data.</text>
</comment>
<evidence type="ECO:0000313" key="4">
    <source>
        <dbReference type="EMBL" id="KAK0424331.1"/>
    </source>
</evidence>
<name>A0AA39IIS2_9BILA</name>
<evidence type="ECO:0000256" key="2">
    <source>
        <dbReference type="SAM" id="MobiDB-lite"/>
    </source>
</evidence>
<feature type="domain" description="MSP" evidence="3">
    <location>
        <begin position="49"/>
        <end position="179"/>
    </location>
</feature>
<keyword evidence="1" id="KW-0206">Cytoskeleton</keyword>
<dbReference type="InterPro" id="IPR000535">
    <property type="entry name" value="MSP_dom"/>
</dbReference>
<dbReference type="Pfam" id="PF00635">
    <property type="entry name" value="Motile_Sperm"/>
    <property type="match status" value="1"/>
</dbReference>
<dbReference type="InterPro" id="IPR008962">
    <property type="entry name" value="PapD-like_sf"/>
</dbReference>
<dbReference type="InterPro" id="IPR013783">
    <property type="entry name" value="Ig-like_fold"/>
</dbReference>
<gene>
    <name evidence="4" type="ORF">QR680_008614</name>
</gene>
<proteinExistence type="predicted"/>
<dbReference type="SUPFAM" id="SSF49354">
    <property type="entry name" value="PapD-like"/>
    <property type="match status" value="1"/>
</dbReference>
<feature type="compositionally biased region" description="Basic and acidic residues" evidence="2">
    <location>
        <begin position="13"/>
        <end position="34"/>
    </location>
</feature>
<reference evidence="4" key="1">
    <citation type="submission" date="2023-06" db="EMBL/GenBank/DDBJ databases">
        <title>Genomic analysis of the entomopathogenic nematode Steinernema hermaphroditum.</title>
        <authorList>
            <person name="Schwarz E.M."/>
            <person name="Heppert J.K."/>
            <person name="Baniya A."/>
            <person name="Schwartz H.T."/>
            <person name="Tan C.-H."/>
            <person name="Antoshechkin I."/>
            <person name="Sternberg P.W."/>
            <person name="Goodrich-Blair H."/>
            <person name="Dillman A.R."/>
        </authorList>
    </citation>
    <scope>NUCLEOTIDE SEQUENCE</scope>
    <source>
        <strain evidence="4">PS9179</strain>
        <tissue evidence="4">Whole animal</tissue>
    </source>
</reference>
<evidence type="ECO:0000313" key="5">
    <source>
        <dbReference type="Proteomes" id="UP001175271"/>
    </source>
</evidence>
<comment type="function">
    <text evidence="1">Central component in molecular interactions underlying sperm crawling. Forms an extensive filament system that extends from sperm villipoda, along the leading edge of the pseudopod.</text>
</comment>
<protein>
    <recommendedName>
        <fullName evidence="1">Major sperm protein</fullName>
    </recommendedName>
</protein>
<dbReference type="AlphaFoldDB" id="A0AA39IIS2"/>
<evidence type="ECO:0000259" key="3">
    <source>
        <dbReference type="PROSITE" id="PS50202"/>
    </source>
</evidence>
<dbReference type="EMBL" id="JAUCMV010000001">
    <property type="protein sequence ID" value="KAK0424331.1"/>
    <property type="molecule type" value="Genomic_DNA"/>
</dbReference>
<organism evidence="4 5">
    <name type="scientific">Steinernema hermaphroditum</name>
    <dbReference type="NCBI Taxonomy" id="289476"/>
    <lineage>
        <taxon>Eukaryota</taxon>
        <taxon>Metazoa</taxon>
        <taxon>Ecdysozoa</taxon>
        <taxon>Nematoda</taxon>
        <taxon>Chromadorea</taxon>
        <taxon>Rhabditida</taxon>
        <taxon>Tylenchina</taxon>
        <taxon>Panagrolaimomorpha</taxon>
        <taxon>Strongyloidoidea</taxon>
        <taxon>Steinernematidae</taxon>
        <taxon>Steinernema</taxon>
    </lineage>
</organism>
<dbReference type="Proteomes" id="UP001175271">
    <property type="component" value="Unassembled WGS sequence"/>
</dbReference>
<feature type="compositionally biased region" description="Polar residues" evidence="2">
    <location>
        <begin position="40"/>
        <end position="55"/>
    </location>
</feature>
<keyword evidence="1" id="KW-0963">Cytoplasm</keyword>
<evidence type="ECO:0000256" key="1">
    <source>
        <dbReference type="RuleBase" id="RU003425"/>
    </source>
</evidence>
<dbReference type="PROSITE" id="PS50202">
    <property type="entry name" value="MSP"/>
    <property type="match status" value="1"/>
</dbReference>
<sequence>MTSQPKTPMEGAQSHKESSDWELSEKIDRVKPSGKDQIPQPASTGLETPVKQQPPQEKRLRGIEDINVRVKPNLVWVLDNEAMDHTHRLCNEADFPVVFRVLTTSPSIFRVHPVQAVIDGKSFVDIRITRNASPMKSSRFDIQILRFAAEALPQLNGKVALPEKHRLGWFFRTTTVPYVVNIRYRQRPPWYNVFTQMPTDFPISKELSAVCAQAILNWKPDGKITVDGLAMLIDAMETTDQK</sequence>
<feature type="region of interest" description="Disordered" evidence="2">
    <location>
        <begin position="1"/>
        <end position="59"/>
    </location>
</feature>
<accession>A0AA39IIS2</accession>